<dbReference type="SUPFAM" id="SSF48557">
    <property type="entry name" value="L-aspartase-like"/>
    <property type="match status" value="1"/>
</dbReference>
<keyword evidence="2" id="KW-0456">Lyase</keyword>
<dbReference type="InterPro" id="IPR024083">
    <property type="entry name" value="Fumarase/histidase_N"/>
</dbReference>
<dbReference type="InterPro" id="IPR022761">
    <property type="entry name" value="Fumarate_lyase_N"/>
</dbReference>
<gene>
    <name evidence="2" type="ORF">RW095_12680</name>
</gene>
<dbReference type="GO" id="GO:0016829">
    <property type="term" value="F:lyase activity"/>
    <property type="evidence" value="ECO:0007669"/>
    <property type="project" value="UniProtKB-KW"/>
</dbReference>
<dbReference type="InterPro" id="IPR008948">
    <property type="entry name" value="L-Aspartase-like"/>
</dbReference>
<dbReference type="PANTHER" id="PTHR11444">
    <property type="entry name" value="ASPARTATEAMMONIA/ARGININOSUCCINATE/ADENYLOSUCCINATE LYASE"/>
    <property type="match status" value="1"/>
</dbReference>
<accession>A0ABZ0EHN9</accession>
<dbReference type="Proteomes" id="UP001302652">
    <property type="component" value="Chromosome 2"/>
</dbReference>
<dbReference type="EMBL" id="CP136512">
    <property type="protein sequence ID" value="WOD16728.1"/>
    <property type="molecule type" value="Genomic_DNA"/>
</dbReference>
<name>A0ABZ0EHN9_9BURK</name>
<dbReference type="RefSeq" id="WP_317019348.1">
    <property type="nucleotide sequence ID" value="NZ_CP136512.1"/>
</dbReference>
<reference evidence="2 3" key="1">
    <citation type="submission" date="2023-10" db="EMBL/GenBank/DDBJ databases">
        <title>Surface-active antibiotics is a multifunctional adaptation for post-fire microbes.</title>
        <authorList>
            <person name="Liu M.D."/>
            <person name="Du Y."/>
            <person name="Koupaei S.K."/>
            <person name="Kim N.R."/>
            <person name="Zhang W."/>
            <person name="Traxler M.F."/>
        </authorList>
    </citation>
    <scope>NUCLEOTIDE SEQUENCE [LARGE SCALE GENOMIC DNA]</scope>
    <source>
        <strain evidence="2 3">F3</strain>
    </source>
</reference>
<evidence type="ECO:0000259" key="1">
    <source>
        <dbReference type="Pfam" id="PF00206"/>
    </source>
</evidence>
<keyword evidence="3" id="KW-1185">Reference proteome</keyword>
<organism evidence="2 3">
    <name type="scientific">Paraburkholderia kirstenboschensis</name>
    <dbReference type="NCBI Taxonomy" id="1245436"/>
    <lineage>
        <taxon>Bacteria</taxon>
        <taxon>Pseudomonadati</taxon>
        <taxon>Pseudomonadota</taxon>
        <taxon>Betaproteobacteria</taxon>
        <taxon>Burkholderiales</taxon>
        <taxon>Burkholderiaceae</taxon>
        <taxon>Paraburkholderia</taxon>
    </lineage>
</organism>
<protein>
    <submittedName>
        <fullName evidence="2">Lyase family protein</fullName>
    </submittedName>
</protein>
<dbReference type="Pfam" id="PF00206">
    <property type="entry name" value="Lyase_1"/>
    <property type="match status" value="1"/>
</dbReference>
<evidence type="ECO:0000313" key="3">
    <source>
        <dbReference type="Proteomes" id="UP001302652"/>
    </source>
</evidence>
<sequence length="119" mass="13172">MGEVQVPADRLWGAQTQRSLQHFSIGHDLIPREMIGAYAILKRSSAIANQASGRLDDVTCGLIVKTCDELLDGKHQDMFPLHAWMKEIVLSYGVSLIDDATLRDSVRDETATVLGIEHL</sequence>
<dbReference type="InterPro" id="IPR005677">
    <property type="entry name" value="Fum_hydII"/>
</dbReference>
<proteinExistence type="predicted"/>
<feature type="domain" description="Fumarate lyase N-terminal" evidence="1">
    <location>
        <begin position="2"/>
        <end position="89"/>
    </location>
</feature>
<dbReference type="Gene3D" id="1.10.275.10">
    <property type="entry name" value="Fumarase/aspartase (N-terminal domain)"/>
    <property type="match status" value="1"/>
</dbReference>
<evidence type="ECO:0000313" key="2">
    <source>
        <dbReference type="EMBL" id="WOD16728.1"/>
    </source>
</evidence>
<dbReference type="PANTHER" id="PTHR11444:SF1">
    <property type="entry name" value="FUMARATE HYDRATASE, MITOCHONDRIAL"/>
    <property type="match status" value="1"/>
</dbReference>